<name>A0AAV5GM49_9BASI</name>
<dbReference type="Proteomes" id="UP001342314">
    <property type="component" value="Unassembled WGS sequence"/>
</dbReference>
<reference evidence="5 6" key="1">
    <citation type="submission" date="2021-12" db="EMBL/GenBank/DDBJ databases">
        <title>High titer production of polyol ester of fatty acids by Rhodotorula paludigena BS15 towards product separation-free biomass refinery.</title>
        <authorList>
            <person name="Mano J."/>
            <person name="Ono H."/>
            <person name="Tanaka T."/>
            <person name="Naito K."/>
            <person name="Sushida H."/>
            <person name="Ike M."/>
            <person name="Tokuyasu K."/>
            <person name="Kitaoka M."/>
        </authorList>
    </citation>
    <scope>NUCLEOTIDE SEQUENCE [LARGE SCALE GENOMIC DNA]</scope>
    <source>
        <strain evidence="5 6">BS15</strain>
    </source>
</reference>
<sequence>MEATHDTAASGSALYKLSLLHLNETLTLVKSNDPDEVEAGLEQAQRWLVEKDHDDSFIRGQPTFEVMLDYILALAYWRTNNDQKSVEHAVAAVRKMKAPRESRFEKRYAGMLARLKQLAALPGYPQVEGIEVDFTGMADARRATASPEPPTAPATPTSPVFDTPATDRRFAKKPRQGSPDKFMDVDEPAGAAASESVVGTGDTSVGSMGPSAEHAQRERIPELGRWQPKGGLALQRDEGRAVAVGEVTIQSRGVKEIEYKLVRFKRGYKAKGFTWENVPNRVVHIDGASIETEATWGV</sequence>
<dbReference type="SUPFAM" id="SSF49452">
    <property type="entry name" value="Starch-binding domain-like"/>
    <property type="match status" value="1"/>
</dbReference>
<gene>
    <name evidence="5" type="ORF">Rhopal_003458-T1</name>
</gene>
<evidence type="ECO:0000256" key="1">
    <source>
        <dbReference type="ARBA" id="ARBA00023277"/>
    </source>
</evidence>
<organism evidence="5 6">
    <name type="scientific">Rhodotorula paludigena</name>
    <dbReference type="NCBI Taxonomy" id="86838"/>
    <lineage>
        <taxon>Eukaryota</taxon>
        <taxon>Fungi</taxon>
        <taxon>Dikarya</taxon>
        <taxon>Basidiomycota</taxon>
        <taxon>Pucciniomycotina</taxon>
        <taxon>Microbotryomycetes</taxon>
        <taxon>Sporidiobolales</taxon>
        <taxon>Sporidiobolaceae</taxon>
        <taxon>Rhodotorula</taxon>
    </lineage>
</organism>
<proteinExistence type="predicted"/>
<dbReference type="Pfam" id="PF00686">
    <property type="entry name" value="CBM_20"/>
    <property type="match status" value="1"/>
</dbReference>
<dbReference type="InterPro" id="IPR013784">
    <property type="entry name" value="Carb-bd-like_fold"/>
</dbReference>
<dbReference type="AlphaFoldDB" id="A0AAV5GM49"/>
<dbReference type="InterPro" id="IPR002044">
    <property type="entry name" value="CBM20"/>
</dbReference>
<protein>
    <recommendedName>
        <fullName evidence="4">CBM20 domain-containing protein</fullName>
    </recommendedName>
</protein>
<keyword evidence="2" id="KW-0624">Polysaccharide degradation</keyword>
<dbReference type="EMBL" id="BQKY01000006">
    <property type="protein sequence ID" value="GJN90447.1"/>
    <property type="molecule type" value="Genomic_DNA"/>
</dbReference>
<evidence type="ECO:0000256" key="2">
    <source>
        <dbReference type="ARBA" id="ARBA00023326"/>
    </source>
</evidence>
<accession>A0AAV5GM49</accession>
<dbReference type="GO" id="GO:0000272">
    <property type="term" value="P:polysaccharide catabolic process"/>
    <property type="evidence" value="ECO:0007669"/>
    <property type="project" value="UniProtKB-KW"/>
</dbReference>
<keyword evidence="1" id="KW-0119">Carbohydrate metabolism</keyword>
<dbReference type="PROSITE" id="PS51166">
    <property type="entry name" value="CBM20"/>
    <property type="match status" value="1"/>
</dbReference>
<evidence type="ECO:0000313" key="5">
    <source>
        <dbReference type="EMBL" id="GJN90447.1"/>
    </source>
</evidence>
<evidence type="ECO:0000313" key="6">
    <source>
        <dbReference type="Proteomes" id="UP001342314"/>
    </source>
</evidence>
<feature type="domain" description="CBM20" evidence="4">
    <location>
        <begin position="174"/>
        <end position="298"/>
    </location>
</feature>
<dbReference type="GO" id="GO:2001070">
    <property type="term" value="F:starch binding"/>
    <property type="evidence" value="ECO:0007669"/>
    <property type="project" value="InterPro"/>
</dbReference>
<evidence type="ECO:0000256" key="3">
    <source>
        <dbReference type="SAM" id="MobiDB-lite"/>
    </source>
</evidence>
<dbReference type="InterPro" id="IPR013783">
    <property type="entry name" value="Ig-like_fold"/>
</dbReference>
<comment type="caution">
    <text evidence="5">The sequence shown here is derived from an EMBL/GenBank/DDBJ whole genome shotgun (WGS) entry which is preliminary data.</text>
</comment>
<feature type="region of interest" description="Disordered" evidence="3">
    <location>
        <begin position="142"/>
        <end position="217"/>
    </location>
</feature>
<dbReference type="Gene3D" id="2.60.40.10">
    <property type="entry name" value="Immunoglobulins"/>
    <property type="match status" value="1"/>
</dbReference>
<keyword evidence="6" id="KW-1185">Reference proteome</keyword>
<evidence type="ECO:0000259" key="4">
    <source>
        <dbReference type="PROSITE" id="PS51166"/>
    </source>
</evidence>